<proteinExistence type="inferred from homology"/>
<keyword evidence="2" id="KW-0699">rRNA-binding</keyword>
<dbReference type="EMBL" id="UINC01012954">
    <property type="protein sequence ID" value="SVA56263.1"/>
    <property type="molecule type" value="Genomic_DNA"/>
</dbReference>
<sequence length="115" mass="13242">MPRANSSVPRHRRHRKIVKQAKGYYGARSRTYKAAKDAVTKAGLYAYRDRRQRKRQFRRLWILRINAAARLHGMSYSVFIAGLKSKGIELNRKALADLAVNNPETFGELVSTIQK</sequence>
<dbReference type="AlphaFoldDB" id="A0A381WWE0"/>
<dbReference type="InterPro" id="IPR049946">
    <property type="entry name" value="RIBOSOMAL_L20_CS"/>
</dbReference>
<protein>
    <recommendedName>
        <fullName evidence="8">50S ribosomal protein L20</fullName>
    </recommendedName>
</protein>
<name>A0A381WWE0_9ZZZZ</name>
<evidence type="ECO:0000256" key="4">
    <source>
        <dbReference type="ARBA" id="ARBA00022980"/>
    </source>
</evidence>
<evidence type="ECO:0000313" key="7">
    <source>
        <dbReference type="EMBL" id="SVA56263.1"/>
    </source>
</evidence>
<keyword evidence="6" id="KW-1133">Transmembrane helix</keyword>
<reference evidence="7" key="1">
    <citation type="submission" date="2018-05" db="EMBL/GenBank/DDBJ databases">
        <authorList>
            <person name="Lanie J.A."/>
            <person name="Ng W.-L."/>
            <person name="Kazmierczak K.M."/>
            <person name="Andrzejewski T.M."/>
            <person name="Davidsen T.M."/>
            <person name="Wayne K.J."/>
            <person name="Tettelin H."/>
            <person name="Glass J.I."/>
            <person name="Rusch D."/>
            <person name="Podicherti R."/>
            <person name="Tsui H.-C.T."/>
            <person name="Winkler M.E."/>
        </authorList>
    </citation>
    <scope>NUCLEOTIDE SEQUENCE</scope>
</reference>
<dbReference type="GO" id="GO:1990904">
    <property type="term" value="C:ribonucleoprotein complex"/>
    <property type="evidence" value="ECO:0007669"/>
    <property type="project" value="UniProtKB-KW"/>
</dbReference>
<dbReference type="GO" id="GO:0005840">
    <property type="term" value="C:ribosome"/>
    <property type="evidence" value="ECO:0007669"/>
    <property type="project" value="UniProtKB-KW"/>
</dbReference>
<dbReference type="GO" id="GO:0019843">
    <property type="term" value="F:rRNA binding"/>
    <property type="evidence" value="ECO:0007669"/>
    <property type="project" value="UniProtKB-KW"/>
</dbReference>
<dbReference type="GO" id="GO:0003735">
    <property type="term" value="F:structural constituent of ribosome"/>
    <property type="evidence" value="ECO:0007669"/>
    <property type="project" value="InterPro"/>
</dbReference>
<accession>A0A381WWE0</accession>
<dbReference type="Gene3D" id="1.10.1900.20">
    <property type="entry name" value="Ribosomal protein L20"/>
    <property type="match status" value="1"/>
</dbReference>
<comment type="similarity">
    <text evidence="1">Belongs to the bacterial ribosomal protein bL20 family.</text>
</comment>
<evidence type="ECO:0000256" key="5">
    <source>
        <dbReference type="ARBA" id="ARBA00023274"/>
    </source>
</evidence>
<keyword evidence="5" id="KW-0687">Ribonucleoprotein</keyword>
<keyword evidence="4" id="KW-0689">Ribosomal protein</keyword>
<evidence type="ECO:0000256" key="3">
    <source>
        <dbReference type="ARBA" id="ARBA00022884"/>
    </source>
</evidence>
<feature type="transmembrane region" description="Helical" evidence="6">
    <location>
        <begin position="60"/>
        <end position="83"/>
    </location>
</feature>
<dbReference type="InterPro" id="IPR005813">
    <property type="entry name" value="Ribosomal_bL20"/>
</dbReference>
<evidence type="ECO:0000256" key="1">
    <source>
        <dbReference type="ARBA" id="ARBA00007698"/>
    </source>
</evidence>
<dbReference type="NCBIfam" id="TIGR01032">
    <property type="entry name" value="rplT_bact"/>
    <property type="match status" value="1"/>
</dbReference>
<organism evidence="7">
    <name type="scientific">marine metagenome</name>
    <dbReference type="NCBI Taxonomy" id="408172"/>
    <lineage>
        <taxon>unclassified sequences</taxon>
        <taxon>metagenomes</taxon>
        <taxon>ecological metagenomes</taxon>
    </lineage>
</organism>
<keyword evidence="6" id="KW-0472">Membrane</keyword>
<evidence type="ECO:0000256" key="2">
    <source>
        <dbReference type="ARBA" id="ARBA00022730"/>
    </source>
</evidence>
<dbReference type="GO" id="GO:0006412">
    <property type="term" value="P:translation"/>
    <property type="evidence" value="ECO:0007669"/>
    <property type="project" value="InterPro"/>
</dbReference>
<dbReference type="HAMAP" id="MF_00382">
    <property type="entry name" value="Ribosomal_bL20"/>
    <property type="match status" value="1"/>
</dbReference>
<keyword evidence="6" id="KW-0812">Transmembrane</keyword>
<evidence type="ECO:0008006" key="8">
    <source>
        <dbReference type="Google" id="ProtNLM"/>
    </source>
</evidence>
<dbReference type="SUPFAM" id="SSF74731">
    <property type="entry name" value="Ribosomal protein L20"/>
    <property type="match status" value="1"/>
</dbReference>
<gene>
    <name evidence="7" type="ORF">METZ01_LOCUS109117</name>
</gene>
<keyword evidence="3" id="KW-0694">RNA-binding</keyword>
<dbReference type="PROSITE" id="PS00937">
    <property type="entry name" value="RIBOSOMAL_L20"/>
    <property type="match status" value="1"/>
</dbReference>
<dbReference type="Gene3D" id="6.10.160.10">
    <property type="match status" value="1"/>
</dbReference>
<dbReference type="PANTHER" id="PTHR10986">
    <property type="entry name" value="39S RIBOSOMAL PROTEIN L20"/>
    <property type="match status" value="1"/>
</dbReference>
<dbReference type="Pfam" id="PF00453">
    <property type="entry name" value="Ribosomal_L20"/>
    <property type="match status" value="1"/>
</dbReference>
<dbReference type="CDD" id="cd07026">
    <property type="entry name" value="Ribosomal_L20"/>
    <property type="match status" value="1"/>
</dbReference>
<dbReference type="PRINTS" id="PR00062">
    <property type="entry name" value="RIBOSOMALL20"/>
</dbReference>
<dbReference type="FunFam" id="1.10.1900.20:FF:000001">
    <property type="entry name" value="50S ribosomal protein L20"/>
    <property type="match status" value="1"/>
</dbReference>
<evidence type="ECO:0000256" key="6">
    <source>
        <dbReference type="SAM" id="Phobius"/>
    </source>
</evidence>
<dbReference type="InterPro" id="IPR035566">
    <property type="entry name" value="Ribosomal_protein_bL20_C"/>
</dbReference>